<comment type="caution">
    <text evidence="1">The sequence shown here is derived from an EMBL/GenBank/DDBJ whole genome shotgun (WGS) entry which is preliminary data.</text>
</comment>
<evidence type="ECO:0000313" key="2">
    <source>
        <dbReference type="Proteomes" id="UP000316280"/>
    </source>
</evidence>
<dbReference type="EMBL" id="SFBR01000204">
    <property type="protein sequence ID" value="TRT81701.1"/>
    <property type="molecule type" value="Genomic_DNA"/>
</dbReference>
<organism evidence="1 2">
    <name type="scientific">Microcystis aeruginosa Ma_OC_H_19870700_S124</name>
    <dbReference type="NCBI Taxonomy" id="2486262"/>
    <lineage>
        <taxon>Bacteria</taxon>
        <taxon>Bacillati</taxon>
        <taxon>Cyanobacteriota</taxon>
        <taxon>Cyanophyceae</taxon>
        <taxon>Oscillatoriophycideae</taxon>
        <taxon>Chroococcales</taxon>
        <taxon>Microcystaceae</taxon>
        <taxon>Microcystis</taxon>
    </lineage>
</organism>
<dbReference type="Proteomes" id="UP000316280">
    <property type="component" value="Unassembled WGS sequence"/>
</dbReference>
<sequence length="94" mass="10794">MGGEILTFSLKIGKIPHPTPYTLHPTPHTPHPTPTKNFLPQTLIIAPPIAIVALFERRIINNFFLNGKTDKKFLSKNWQKLARRKMLISLEQLR</sequence>
<name>A0A552A8B3_MICAE</name>
<gene>
    <name evidence="1" type="ORF">EWV63_21520</name>
</gene>
<evidence type="ECO:0000313" key="1">
    <source>
        <dbReference type="EMBL" id="TRT81701.1"/>
    </source>
</evidence>
<dbReference type="AlphaFoldDB" id="A0A552A8B3"/>
<protein>
    <submittedName>
        <fullName evidence="1">Uncharacterized protein</fullName>
    </submittedName>
</protein>
<proteinExistence type="predicted"/>
<reference evidence="1 2" key="1">
    <citation type="submission" date="2019-01" db="EMBL/GenBank/DDBJ databases">
        <title>Coherence of Microcystis species and biogeography revealed through population genomics.</title>
        <authorList>
            <person name="Perez-Carrascal O.M."/>
            <person name="Terrat Y."/>
            <person name="Giani A."/>
            <person name="Fortin N."/>
            <person name="Tromas N."/>
            <person name="Shapiro B.J."/>
        </authorList>
    </citation>
    <scope>NUCLEOTIDE SEQUENCE [LARGE SCALE GENOMIC DNA]</scope>
    <source>
        <strain evidence="1">Ma_OC_H_19870700_S124</strain>
    </source>
</reference>
<accession>A0A552A8B3</accession>